<organism evidence="3 4">
    <name type="scientific">Prosthecochloris ethylica</name>
    <dbReference type="NCBI Taxonomy" id="2743976"/>
    <lineage>
        <taxon>Bacteria</taxon>
        <taxon>Pseudomonadati</taxon>
        <taxon>Chlorobiota</taxon>
        <taxon>Chlorobiia</taxon>
        <taxon>Chlorobiales</taxon>
        <taxon>Chlorobiaceae</taxon>
        <taxon>Prosthecochloris</taxon>
    </lineage>
</organism>
<dbReference type="SUPFAM" id="SSF51735">
    <property type="entry name" value="NAD(P)-binding Rossmann-fold domains"/>
    <property type="match status" value="1"/>
</dbReference>
<dbReference type="RefSeq" id="WP_175187791.1">
    <property type="nucleotide sequence ID" value="NZ_JABVZQ010000021.1"/>
</dbReference>
<accession>A0ABR9XU77</accession>
<dbReference type="EMBL" id="JADGII010000030">
    <property type="protein sequence ID" value="MBF0637617.1"/>
    <property type="molecule type" value="Genomic_DNA"/>
</dbReference>
<dbReference type="PANTHER" id="PTHR43157:SF31">
    <property type="entry name" value="PHOSPHATIDYLINOSITOL-GLYCAN BIOSYNTHESIS CLASS F PROTEIN"/>
    <property type="match status" value="1"/>
</dbReference>
<dbReference type="PRINTS" id="PR00081">
    <property type="entry name" value="GDHRDH"/>
</dbReference>
<dbReference type="PANTHER" id="PTHR43157">
    <property type="entry name" value="PHOSPHATIDYLINOSITOL-GLYCAN BIOSYNTHESIS CLASS F PROTEIN-RELATED"/>
    <property type="match status" value="1"/>
</dbReference>
<dbReference type="Pfam" id="PF00106">
    <property type="entry name" value="adh_short"/>
    <property type="match status" value="1"/>
</dbReference>
<evidence type="ECO:0000256" key="1">
    <source>
        <dbReference type="ARBA" id="ARBA00023002"/>
    </source>
</evidence>
<evidence type="ECO:0000313" key="3">
    <source>
        <dbReference type="EMBL" id="MBF0637617.1"/>
    </source>
</evidence>
<comment type="caution">
    <text evidence="3">The sequence shown here is derived from an EMBL/GenBank/DDBJ whole genome shotgun (WGS) entry which is preliminary data.</text>
</comment>
<proteinExistence type="inferred from homology"/>
<keyword evidence="1" id="KW-0560">Oxidoreductase</keyword>
<dbReference type="InterPro" id="IPR002347">
    <property type="entry name" value="SDR_fam"/>
</dbReference>
<gene>
    <name evidence="3" type="ORF">INT08_10595</name>
</gene>
<keyword evidence="4" id="KW-1185">Reference proteome</keyword>
<dbReference type="Proteomes" id="UP000619838">
    <property type="component" value="Unassembled WGS sequence"/>
</dbReference>
<comment type="similarity">
    <text evidence="2">Belongs to the short-chain dehydrogenases/reductases (SDR) family.</text>
</comment>
<dbReference type="InterPro" id="IPR036291">
    <property type="entry name" value="NAD(P)-bd_dom_sf"/>
</dbReference>
<reference evidence="3 4" key="1">
    <citation type="journal article" date="2020" name="Microorganisms">
        <title>Simultaneous Genome Sequencing of Prosthecochloris ethylica and Desulfuromonas acetoxidans within a Syntrophic Mixture Reveals Unique Pili and Protein Interactions.</title>
        <authorList>
            <person name="Kyndt J.A."/>
            <person name="Van Beeumen J.J."/>
            <person name="Meyer T.E."/>
        </authorList>
    </citation>
    <scope>NUCLEOTIDE SEQUENCE [LARGE SCALE GENOMIC DNA]</scope>
    <source>
        <strain evidence="3 4">N3</strain>
    </source>
</reference>
<dbReference type="Gene3D" id="3.40.50.720">
    <property type="entry name" value="NAD(P)-binding Rossmann-like Domain"/>
    <property type="match status" value="1"/>
</dbReference>
<name>A0ABR9XU77_9CHLB</name>
<evidence type="ECO:0000256" key="2">
    <source>
        <dbReference type="RuleBase" id="RU000363"/>
    </source>
</evidence>
<evidence type="ECO:0000313" key="4">
    <source>
        <dbReference type="Proteomes" id="UP000619838"/>
    </source>
</evidence>
<protein>
    <submittedName>
        <fullName evidence="3">SDR family NAD(P)-dependent oxidoreductase</fullName>
    </submittedName>
</protein>
<sequence>MKQGIFCITGSTDGIGRAAAFELAAAGSTVILHGRCAQRLEETKREIARQTGSERLMTVQADFSDLSQVRKMAGELLSSLPRIDALINNAGVYMHECELTDAGVETTFGVNYLAHFLLTLELEPLLVDSRSRIVNVSSVDHYSADYSPDYMIGRYRFSGYYAYAFSKLCNVAFTVEHAERLRGTGVTVNTLDPGILATKLLHAGWNLIGADVSCGAPPLLYLACSNDVEGVSGLYFENNHPSICSSKASDPDVRAQLWQISEEIVRQGGEG</sequence>
<dbReference type="PRINTS" id="PR00080">
    <property type="entry name" value="SDRFAMILY"/>
</dbReference>